<dbReference type="InterPro" id="IPR021708">
    <property type="entry name" value="DUF3291"/>
</dbReference>
<keyword evidence="3" id="KW-1185">Reference proteome</keyword>
<gene>
    <name evidence="2" type="ORF">D3272_20490</name>
</gene>
<organism evidence="2 3">
    <name type="scientific">Lichenibacterium ramalinae</name>
    <dbReference type="NCBI Taxonomy" id="2316527"/>
    <lineage>
        <taxon>Bacteria</taxon>
        <taxon>Pseudomonadati</taxon>
        <taxon>Pseudomonadota</taxon>
        <taxon>Alphaproteobacteria</taxon>
        <taxon>Hyphomicrobiales</taxon>
        <taxon>Lichenihabitantaceae</taxon>
        <taxon>Lichenibacterium</taxon>
    </lineage>
</organism>
<comment type="caution">
    <text evidence="2">The sequence shown here is derived from an EMBL/GenBank/DDBJ whole genome shotgun (WGS) entry which is preliminary data.</text>
</comment>
<feature type="domain" description="DUF3291" evidence="1">
    <location>
        <begin position="13"/>
        <end position="150"/>
    </location>
</feature>
<accession>A0A4Q2RAB9</accession>
<protein>
    <submittedName>
        <fullName evidence="2">DUF3291 domain-containing protein</fullName>
    </submittedName>
</protein>
<dbReference type="RefSeq" id="WP_129221077.1">
    <property type="nucleotide sequence ID" value="NZ_QYBC01000019.1"/>
</dbReference>
<reference evidence="2 3" key="1">
    <citation type="submission" date="2018-09" db="EMBL/GenBank/DDBJ databases">
        <authorList>
            <person name="Grouzdev D.S."/>
            <person name="Krutkina M.S."/>
        </authorList>
    </citation>
    <scope>NUCLEOTIDE SEQUENCE [LARGE SCALE GENOMIC DNA]</scope>
    <source>
        <strain evidence="2 3">RmlP001</strain>
    </source>
</reference>
<reference evidence="2 3" key="2">
    <citation type="submission" date="2019-02" db="EMBL/GenBank/DDBJ databases">
        <title>'Lichenibacterium ramalinii' gen. nov. sp. nov., 'Lichenibacterium minor' gen. nov. sp. nov.</title>
        <authorList>
            <person name="Pankratov T."/>
        </authorList>
    </citation>
    <scope>NUCLEOTIDE SEQUENCE [LARGE SCALE GENOMIC DNA]</scope>
    <source>
        <strain evidence="2 3">RmlP001</strain>
    </source>
</reference>
<dbReference type="AlphaFoldDB" id="A0A4Q2RAB9"/>
<proteinExistence type="predicted"/>
<dbReference type="InterPro" id="IPR011008">
    <property type="entry name" value="Dimeric_a/b-barrel"/>
</dbReference>
<sequence>MTEPAVATAEHHLAHINVARFRRPKADPANAEFLAALDAVNAAADGGDGLLWRFTPAEGDAEDRRLAADPHGLLNLSVWTDPEALKAFTYRDPLHRAMMRRRRDWFDRLDVTLALWWVPAGTRPTLREGLERLARLARLGPTAEAFTFVRPFDAGGSALAAPRPDAA</sequence>
<name>A0A4Q2RAB9_9HYPH</name>
<evidence type="ECO:0000313" key="3">
    <source>
        <dbReference type="Proteomes" id="UP000289411"/>
    </source>
</evidence>
<dbReference type="Proteomes" id="UP000289411">
    <property type="component" value="Unassembled WGS sequence"/>
</dbReference>
<evidence type="ECO:0000313" key="2">
    <source>
        <dbReference type="EMBL" id="RYB02542.1"/>
    </source>
</evidence>
<dbReference type="EMBL" id="QYBC01000019">
    <property type="protein sequence ID" value="RYB02542.1"/>
    <property type="molecule type" value="Genomic_DNA"/>
</dbReference>
<evidence type="ECO:0000259" key="1">
    <source>
        <dbReference type="Pfam" id="PF11695"/>
    </source>
</evidence>
<dbReference type="Pfam" id="PF11695">
    <property type="entry name" value="DUF3291"/>
    <property type="match status" value="1"/>
</dbReference>
<dbReference type="OrthoDB" id="2376237at2"/>
<dbReference type="SUPFAM" id="SSF54909">
    <property type="entry name" value="Dimeric alpha+beta barrel"/>
    <property type="match status" value="1"/>
</dbReference>